<comment type="caution">
    <text evidence="2">The sequence shown here is derived from an EMBL/GenBank/DDBJ whole genome shotgun (WGS) entry which is preliminary data.</text>
</comment>
<dbReference type="Proteomes" id="UP000707451">
    <property type="component" value="Unassembled WGS sequence"/>
</dbReference>
<proteinExistence type="predicted"/>
<name>A0A9P8BZ64_9FUNG</name>
<dbReference type="OrthoDB" id="2413106at2759"/>
<organism evidence="2 3">
    <name type="scientific">Linnemannia hyalina</name>
    <dbReference type="NCBI Taxonomy" id="64524"/>
    <lineage>
        <taxon>Eukaryota</taxon>
        <taxon>Fungi</taxon>
        <taxon>Fungi incertae sedis</taxon>
        <taxon>Mucoromycota</taxon>
        <taxon>Mortierellomycotina</taxon>
        <taxon>Mortierellomycetes</taxon>
        <taxon>Mortierellales</taxon>
        <taxon>Mortierellaceae</taxon>
        <taxon>Linnemannia</taxon>
    </lineage>
</organism>
<gene>
    <name evidence="2" type="ORF">KI688_008398</name>
</gene>
<dbReference type="EMBL" id="JAHRHY010000003">
    <property type="protein sequence ID" value="KAG9070857.1"/>
    <property type="molecule type" value="Genomic_DNA"/>
</dbReference>
<evidence type="ECO:0000313" key="2">
    <source>
        <dbReference type="EMBL" id="KAG9070857.1"/>
    </source>
</evidence>
<accession>A0A9P8BZ64</accession>
<reference evidence="2" key="1">
    <citation type="submission" date="2021-06" db="EMBL/GenBank/DDBJ databases">
        <title>Genome Sequence of Mortierella hyaline Strain SCG-10, a Cold-Adapted, Nitrate-Reducing Fungus Isolated from Soil in Minnesota, USA.</title>
        <authorList>
            <person name="Aldossari N."/>
        </authorList>
    </citation>
    <scope>NUCLEOTIDE SEQUENCE</scope>
    <source>
        <strain evidence="2">SCG-10</strain>
    </source>
</reference>
<evidence type="ECO:0000256" key="1">
    <source>
        <dbReference type="SAM" id="MobiDB-lite"/>
    </source>
</evidence>
<keyword evidence="3" id="KW-1185">Reference proteome</keyword>
<protein>
    <submittedName>
        <fullName evidence="2">Uncharacterized protein</fullName>
    </submittedName>
</protein>
<sequence>MCIALNTLATPATTTTTTTTATPDDETALPNNSSSLTTTYAIATASDQHAALNLYVDTYCQVMVSATVGFWNTSTTTPSLTGIRAIRWEGTAPATMIPGTLYPVAFPPNMIIQPLAPVEEDGTPKKKHHHKQEFVMDPSRGRAVVGLVSAIMFVGIAIGVREVYKAAQYVPPVRSRPGSILNGKGGRGFGGYGRFSGDGSVIGTVGARRVKKKEAYYRKPTTSSLFSPSVGGADPQQQQLQQLSTGRSSMTTLATLRATTSPVTIDMGGSDETRAKARAGPVATPSHRHHPIRAST</sequence>
<feature type="region of interest" description="Disordered" evidence="1">
    <location>
        <begin position="263"/>
        <end position="296"/>
    </location>
</feature>
<evidence type="ECO:0000313" key="3">
    <source>
        <dbReference type="Proteomes" id="UP000707451"/>
    </source>
</evidence>
<dbReference type="AlphaFoldDB" id="A0A9P8BZ64"/>
<feature type="compositionally biased region" description="Basic residues" evidence="1">
    <location>
        <begin position="286"/>
        <end position="296"/>
    </location>
</feature>